<sequence length="298" mass="31666">MQHAFSPVLSSSQSPSQATQATSVNPNLTTAQRRGITLPPITSPSLIHSPTQTLSTRSVDINVRSRSSLLLRKRAGSALSLRSKASTGASFGMGISDISLTTALKFSPPRKKSRTRAVSAFGFGKMLTKVKGVGLRTIGGMGAGLGGAIGIRKLEKKNENWSEEERLVRPSDTWSVDGIGRHIGYLYEGHGFMSSNLDSPLHAQFASYHAFDEGQDGGVDDPFRTPLGSASMQVDNVPGSPPLSILTNSPEGSWRRGGMAFNLGKAEFSRHKVGKVLGDEAGNEYARLLVLGKGTDAV</sequence>
<reference evidence="3" key="1">
    <citation type="journal article" date="2014" name="Proc. Natl. Acad. Sci. U.S.A.">
        <title>Extensive sampling of basidiomycete genomes demonstrates inadequacy of the white-rot/brown-rot paradigm for wood decay fungi.</title>
        <authorList>
            <person name="Riley R."/>
            <person name="Salamov A.A."/>
            <person name="Brown D.W."/>
            <person name="Nagy L.G."/>
            <person name="Floudas D."/>
            <person name="Held B.W."/>
            <person name="Levasseur A."/>
            <person name="Lombard V."/>
            <person name="Morin E."/>
            <person name="Otillar R."/>
            <person name="Lindquist E.A."/>
            <person name="Sun H."/>
            <person name="LaButti K.M."/>
            <person name="Schmutz J."/>
            <person name="Jabbour D."/>
            <person name="Luo H."/>
            <person name="Baker S.E."/>
            <person name="Pisabarro A.G."/>
            <person name="Walton J.D."/>
            <person name="Blanchette R.A."/>
            <person name="Henrissat B."/>
            <person name="Martin F."/>
            <person name="Cullen D."/>
            <person name="Hibbett D.S."/>
            <person name="Grigoriev I.V."/>
        </authorList>
    </citation>
    <scope>NUCLEOTIDE SEQUENCE [LARGE SCALE GENOMIC DNA]</scope>
    <source>
        <strain evidence="3">CBS 339.88</strain>
    </source>
</reference>
<dbReference type="Proteomes" id="UP000027222">
    <property type="component" value="Unassembled WGS sequence"/>
</dbReference>
<name>A0A067T8X1_GALM3</name>
<evidence type="ECO:0000256" key="1">
    <source>
        <dbReference type="SAM" id="MobiDB-lite"/>
    </source>
</evidence>
<proteinExistence type="predicted"/>
<gene>
    <name evidence="2" type="ORF">GALMADRAFT_223733</name>
</gene>
<protein>
    <submittedName>
        <fullName evidence="2">Uncharacterized protein</fullName>
    </submittedName>
</protein>
<feature type="region of interest" description="Disordered" evidence="1">
    <location>
        <begin position="1"/>
        <end position="30"/>
    </location>
</feature>
<evidence type="ECO:0000313" key="2">
    <source>
        <dbReference type="EMBL" id="KDR79576.1"/>
    </source>
</evidence>
<accession>A0A067T8X1</accession>
<evidence type="ECO:0000313" key="3">
    <source>
        <dbReference type="Proteomes" id="UP000027222"/>
    </source>
</evidence>
<dbReference type="HOGENOM" id="CLU_933971_0_0_1"/>
<dbReference type="EMBL" id="KL142373">
    <property type="protein sequence ID" value="KDR79576.1"/>
    <property type="molecule type" value="Genomic_DNA"/>
</dbReference>
<organism evidence="2 3">
    <name type="scientific">Galerina marginata (strain CBS 339.88)</name>
    <dbReference type="NCBI Taxonomy" id="685588"/>
    <lineage>
        <taxon>Eukaryota</taxon>
        <taxon>Fungi</taxon>
        <taxon>Dikarya</taxon>
        <taxon>Basidiomycota</taxon>
        <taxon>Agaricomycotina</taxon>
        <taxon>Agaricomycetes</taxon>
        <taxon>Agaricomycetidae</taxon>
        <taxon>Agaricales</taxon>
        <taxon>Agaricineae</taxon>
        <taxon>Strophariaceae</taxon>
        <taxon>Galerina</taxon>
    </lineage>
</organism>
<feature type="compositionally biased region" description="Low complexity" evidence="1">
    <location>
        <begin position="1"/>
        <end position="24"/>
    </location>
</feature>
<keyword evidence="3" id="KW-1185">Reference proteome</keyword>
<dbReference type="AlphaFoldDB" id="A0A067T8X1"/>